<dbReference type="HOGENOM" id="CLU_120069_3_0_5"/>
<gene>
    <name evidence="3" type="ORF">SKP52_04230</name>
</gene>
<dbReference type="Gene3D" id="2.60.120.10">
    <property type="entry name" value="Jelly Rolls"/>
    <property type="match status" value="1"/>
</dbReference>
<sequence length="144" mass="14956">MSTALALGVQAAPALAAESLDAPAATRSTPVPVPAGITRTDLQRHDLSIAGHETVQARIDIAPGAVASWHRHPGEELIYVVEGTLEYQLEGQAPVTVKTGEVLFVPAGVAHMARNRTAANGAELATYIVEKGKPLLVPANDIAP</sequence>
<dbReference type="EMBL" id="CP009122">
    <property type="protein sequence ID" value="AJA07774.1"/>
    <property type="molecule type" value="Genomic_DNA"/>
</dbReference>
<feature type="domain" description="Cupin type-2" evidence="2">
    <location>
        <begin position="59"/>
        <end position="119"/>
    </location>
</feature>
<keyword evidence="1" id="KW-0732">Signal</keyword>
<dbReference type="PANTHER" id="PTHR38599:SF1">
    <property type="entry name" value="CUPIN DOMAIN PROTEIN (AFU_ORTHOLOGUE AFUA_3G13620)"/>
    <property type="match status" value="1"/>
</dbReference>
<dbReference type="STRING" id="1515612.SKP52_04230"/>
<dbReference type="InterPro" id="IPR013096">
    <property type="entry name" value="Cupin_2"/>
</dbReference>
<dbReference type="RefSeq" id="WP_052207797.1">
    <property type="nucleotide sequence ID" value="NZ_CP009122.1"/>
</dbReference>
<dbReference type="Pfam" id="PF07883">
    <property type="entry name" value="Cupin_2"/>
    <property type="match status" value="1"/>
</dbReference>
<evidence type="ECO:0000256" key="1">
    <source>
        <dbReference type="SAM" id="SignalP"/>
    </source>
</evidence>
<evidence type="ECO:0000259" key="2">
    <source>
        <dbReference type="Pfam" id="PF07883"/>
    </source>
</evidence>
<dbReference type="CDD" id="cd02235">
    <property type="entry name" value="cupin_BLL4011-like"/>
    <property type="match status" value="1"/>
</dbReference>
<protein>
    <submittedName>
        <fullName evidence="3">Cupin</fullName>
    </submittedName>
</protein>
<dbReference type="KEGG" id="sphk:SKP52_04230"/>
<reference evidence="3 4" key="1">
    <citation type="journal article" date="2015" name="Int. J. Syst. Evol. Microbiol.">
        <title>Description of Sphingopyxis fribergensis sp. nov. - a soil bacterium with the ability to degrade styrene and phenylacetic acid.</title>
        <authorList>
            <person name="Oelschlagel M."/>
            <person name="Ruckert C."/>
            <person name="Kalinowski J."/>
            <person name="Schmidt G."/>
            <person name="Schlomann M."/>
            <person name="Tischler D."/>
        </authorList>
    </citation>
    <scope>NUCLEOTIDE SEQUENCE [LARGE SCALE GENOMIC DNA]</scope>
    <source>
        <strain evidence="3 4">Kp5.2</strain>
    </source>
</reference>
<proteinExistence type="predicted"/>
<dbReference type="SUPFAM" id="SSF51182">
    <property type="entry name" value="RmlC-like cupins"/>
    <property type="match status" value="1"/>
</dbReference>
<accession>A0A0A7PCW2</accession>
<evidence type="ECO:0000313" key="3">
    <source>
        <dbReference type="EMBL" id="AJA07774.1"/>
    </source>
</evidence>
<organism evidence="3 4">
    <name type="scientific">Sphingopyxis fribergensis</name>
    <dbReference type="NCBI Taxonomy" id="1515612"/>
    <lineage>
        <taxon>Bacteria</taxon>
        <taxon>Pseudomonadati</taxon>
        <taxon>Pseudomonadota</taxon>
        <taxon>Alphaproteobacteria</taxon>
        <taxon>Sphingomonadales</taxon>
        <taxon>Sphingomonadaceae</taxon>
        <taxon>Sphingopyxis</taxon>
    </lineage>
</organism>
<feature type="chain" id="PRO_5002042239" evidence="1">
    <location>
        <begin position="17"/>
        <end position="144"/>
    </location>
</feature>
<dbReference type="Proteomes" id="UP000030907">
    <property type="component" value="Chromosome"/>
</dbReference>
<name>A0A0A7PCW2_9SPHN</name>
<dbReference type="InterPro" id="IPR011051">
    <property type="entry name" value="RmlC_Cupin_sf"/>
</dbReference>
<dbReference type="OrthoDB" id="9793521at2"/>
<dbReference type="InterPro" id="IPR014710">
    <property type="entry name" value="RmlC-like_jellyroll"/>
</dbReference>
<evidence type="ECO:0000313" key="4">
    <source>
        <dbReference type="Proteomes" id="UP000030907"/>
    </source>
</evidence>
<dbReference type="PANTHER" id="PTHR38599">
    <property type="entry name" value="CUPIN DOMAIN PROTEIN (AFU_ORTHOLOGUE AFUA_3G13620)"/>
    <property type="match status" value="1"/>
</dbReference>
<keyword evidence="4" id="KW-1185">Reference proteome</keyword>
<dbReference type="AlphaFoldDB" id="A0A0A7PCW2"/>
<feature type="signal peptide" evidence="1">
    <location>
        <begin position="1"/>
        <end position="16"/>
    </location>
</feature>